<dbReference type="Proteomes" id="UP000326799">
    <property type="component" value="Unassembled WGS sequence"/>
</dbReference>
<dbReference type="PANTHER" id="PTHR24320">
    <property type="entry name" value="RETINOL DEHYDROGENASE"/>
    <property type="match status" value="1"/>
</dbReference>
<evidence type="ECO:0000313" key="4">
    <source>
        <dbReference type="EMBL" id="KAB8226409.1"/>
    </source>
</evidence>
<evidence type="ECO:0000256" key="2">
    <source>
        <dbReference type="ARBA" id="ARBA00022857"/>
    </source>
</evidence>
<keyword evidence="3" id="KW-0560">Oxidoreductase</keyword>
<dbReference type="PANTHER" id="PTHR24320:SF272">
    <property type="entry name" value="NAD(P)-BINDING ROSSMANN-FOLD SUPERFAMILY PROTEIN"/>
    <property type="match status" value="1"/>
</dbReference>
<evidence type="ECO:0000256" key="3">
    <source>
        <dbReference type="ARBA" id="ARBA00023002"/>
    </source>
</evidence>
<dbReference type="SUPFAM" id="SSF51735">
    <property type="entry name" value="NAD(P)-binding Rossmann-fold domains"/>
    <property type="match status" value="1"/>
</dbReference>
<comment type="similarity">
    <text evidence="1">Belongs to the short-chain dehydrogenases/reductases (SDR) family.</text>
</comment>
<protein>
    <recommendedName>
        <fullName evidence="6">Short-chain dehydrogenase</fullName>
    </recommendedName>
</protein>
<dbReference type="GO" id="GO:0016491">
    <property type="term" value="F:oxidoreductase activity"/>
    <property type="evidence" value="ECO:0007669"/>
    <property type="project" value="UniProtKB-KW"/>
</dbReference>
<evidence type="ECO:0000313" key="5">
    <source>
        <dbReference type="Proteomes" id="UP000326799"/>
    </source>
</evidence>
<reference evidence="4 5" key="1">
    <citation type="submission" date="2019-04" db="EMBL/GenBank/DDBJ databases">
        <title>Fungal friends and foes A comparative genomics study of 23 Aspergillus species from section Flavi.</title>
        <authorList>
            <consortium name="DOE Joint Genome Institute"/>
            <person name="Kjaerbolling I."/>
            <person name="Vesth T.C."/>
            <person name="Frisvad J.C."/>
            <person name="Nybo J.L."/>
            <person name="Theobald S."/>
            <person name="Kildgaard S."/>
            <person name="Petersen T.I."/>
            <person name="Kuo A."/>
            <person name="Sato A."/>
            <person name="Lyhne E.K."/>
            <person name="Kogle M.E."/>
            <person name="Wiebenga A."/>
            <person name="Kun R.S."/>
            <person name="Lubbers R.J."/>
            <person name="Makela M.R."/>
            <person name="Barry K."/>
            <person name="Chovatia M."/>
            <person name="Clum A."/>
            <person name="Daum C."/>
            <person name="Haridas S."/>
            <person name="He G."/>
            <person name="LaButti K."/>
            <person name="Lipzen A."/>
            <person name="Mondo S."/>
            <person name="Pangilinan J."/>
            <person name="Riley R."/>
            <person name="Salamov A."/>
            <person name="Simmons B.A."/>
            <person name="Magnuson J.K."/>
            <person name="Henrissat B."/>
            <person name="Mortensen U.H."/>
            <person name="Larsen T.O."/>
            <person name="De vries R.P."/>
            <person name="Grigoriev I.V."/>
            <person name="Machida M."/>
            <person name="Baker S.E."/>
            <person name="Andersen M.R."/>
        </authorList>
    </citation>
    <scope>NUCLEOTIDE SEQUENCE [LARGE SCALE GENOMIC DNA]</scope>
    <source>
        <strain evidence="4 5">CBS 126849</strain>
    </source>
</reference>
<dbReference type="PRINTS" id="PR00081">
    <property type="entry name" value="GDHRDH"/>
</dbReference>
<proteinExistence type="inferred from homology"/>
<gene>
    <name evidence="4" type="ORF">BDV33DRAFT_162193</name>
</gene>
<dbReference type="InterPro" id="IPR002347">
    <property type="entry name" value="SDR_fam"/>
</dbReference>
<name>A0A5N6F9W5_9EURO</name>
<keyword evidence="5" id="KW-1185">Reference proteome</keyword>
<evidence type="ECO:0008006" key="6">
    <source>
        <dbReference type="Google" id="ProtNLM"/>
    </source>
</evidence>
<keyword evidence="2" id="KW-0521">NADP</keyword>
<dbReference type="Pfam" id="PF00106">
    <property type="entry name" value="adh_short"/>
    <property type="match status" value="1"/>
</dbReference>
<organism evidence="4 5">
    <name type="scientific">Aspergillus novoparasiticus</name>
    <dbReference type="NCBI Taxonomy" id="986946"/>
    <lineage>
        <taxon>Eukaryota</taxon>
        <taxon>Fungi</taxon>
        <taxon>Dikarya</taxon>
        <taxon>Ascomycota</taxon>
        <taxon>Pezizomycotina</taxon>
        <taxon>Eurotiomycetes</taxon>
        <taxon>Eurotiomycetidae</taxon>
        <taxon>Eurotiales</taxon>
        <taxon>Aspergillaceae</taxon>
        <taxon>Aspergillus</taxon>
        <taxon>Aspergillus subgen. Circumdati</taxon>
    </lineage>
</organism>
<dbReference type="InterPro" id="IPR036291">
    <property type="entry name" value="NAD(P)-bd_dom_sf"/>
</dbReference>
<dbReference type="AlphaFoldDB" id="A0A5N6F9W5"/>
<sequence>MYSAQHQQHHNFLKMSTTNDTFKSSIGANCHPTASEIIQNNGLEGKLQDKVILITGCSSGIGIDTARALSVTGATLYLTARDLKKAEEALGDLIEKPNVHLLTLNLSSLASVRACAEGFLSKSSQLNILINNAGVMATPEGRTTDGFETQFGTNHLGHFTLFYLLKPTLLASSTPDFNSRVVNVSSLAHRYGEPVFDNINLEGIYEPWRAYGQSKTANIWTANEIERRYGSQGLHAFSVHPGGIRTGLQQHVPKEQREAWDKDDAILSVWKTSEHGAATTVWAAVAKELEGKGGKYLEDCQIAEKYDPGTGTAGKGYAPWVYDEAKQAKLWEMSLNLAGLHA</sequence>
<dbReference type="EMBL" id="ML733391">
    <property type="protein sequence ID" value="KAB8226409.1"/>
    <property type="molecule type" value="Genomic_DNA"/>
</dbReference>
<dbReference type="Gene3D" id="3.40.50.720">
    <property type="entry name" value="NAD(P)-binding Rossmann-like Domain"/>
    <property type="match status" value="1"/>
</dbReference>
<accession>A0A5N6F9W5</accession>
<evidence type="ECO:0000256" key="1">
    <source>
        <dbReference type="ARBA" id="ARBA00006484"/>
    </source>
</evidence>